<feature type="binding site" evidence="7">
    <location>
        <begin position="360"/>
        <end position="362"/>
    </location>
    <ligand>
        <name>GTP</name>
        <dbReference type="ChEBI" id="CHEBI:37565"/>
    </ligand>
</feature>
<dbReference type="AlphaFoldDB" id="H5SDK0"/>
<keyword evidence="5 6" id="KW-0342">GTP-binding</keyword>
<comment type="cofactor">
    <cofactor evidence="8">
        <name>Mg(2+)</name>
        <dbReference type="ChEBI" id="CHEBI:18420"/>
    </cofactor>
</comment>
<reference evidence="10" key="2">
    <citation type="journal article" date="2012" name="PLoS ONE">
        <title>A Deeply Branching Thermophilic Bacterium with an Ancient Acetyl-CoA Pathway Dominates a Subsurface Ecosystem.</title>
        <authorList>
            <person name="Takami H."/>
            <person name="Noguchi H."/>
            <person name="Takaki Y."/>
            <person name="Uchiyama I."/>
            <person name="Toyoda A."/>
            <person name="Nishi S."/>
            <person name="Chee G.-J."/>
            <person name="Arai W."/>
            <person name="Nunoura T."/>
            <person name="Itoh T."/>
            <person name="Hattori M."/>
            <person name="Takai K."/>
        </authorList>
    </citation>
    <scope>NUCLEOTIDE SEQUENCE</scope>
</reference>
<dbReference type="PIRSF" id="PIRSF006809">
    <property type="entry name" value="GTP-binding_hflX_prd"/>
    <property type="match status" value="1"/>
</dbReference>
<feature type="domain" description="Hflx-type G" evidence="9">
    <location>
        <begin position="211"/>
        <end position="382"/>
    </location>
</feature>
<sequence>MNRLIEDRLGERARVFAGERAILVGLDVGHGADWQERESMEELIELARTAGLEILRTVLQKRDRPDPAFFIGKGKAEELHELATKSGAEVVVFNDALTPAQARNLEERIQRKIIDRAQLIMNIFAQRARSKEAKLQVELAQLEYLLPRLRGWAEALGQPGAGIGTRGPGETRLAQERHAIRQRMHTLKEQLAQAHQERAVRRKLRAKRKIPEIALIGYTNTGKSTLLRALTGAETFIEDKLFATLDPLTRQMYLPDGQLVVITDTVGFIKKLPHPLIPAFASTLETAQTADLVLNVLDVSNPNLFDHWRTITEVLNSIFKNGARPPMLNVLNKVDKLHTLEDHQRLEEALSTLANSVVISAKERVGIEELKGRIGRMLTRAA</sequence>
<keyword evidence="4 8" id="KW-0460">Magnesium</keyword>
<feature type="binding site" evidence="7">
    <location>
        <begin position="332"/>
        <end position="335"/>
    </location>
    <ligand>
        <name>GTP</name>
        <dbReference type="ChEBI" id="CHEBI:37565"/>
    </ligand>
</feature>
<gene>
    <name evidence="6" type="primary">hflX</name>
    <name evidence="10" type="ORF">HGMM_F13G06C19</name>
</gene>
<dbReference type="InterPro" id="IPR030394">
    <property type="entry name" value="G_HFLX_dom"/>
</dbReference>
<dbReference type="GO" id="GO:0005737">
    <property type="term" value="C:cytoplasm"/>
    <property type="evidence" value="ECO:0007669"/>
    <property type="project" value="UniProtKB-SubCell"/>
</dbReference>
<dbReference type="Pfam" id="PF13167">
    <property type="entry name" value="GTP-bdg_N"/>
    <property type="match status" value="1"/>
</dbReference>
<reference evidence="10" key="1">
    <citation type="journal article" date="2005" name="Environ. Microbiol.">
        <title>Genetic and functional properties of uncultivated thermophilic crenarchaeotes from a subsurface gold mine as revealed by analysis of genome fragments.</title>
        <authorList>
            <person name="Nunoura T."/>
            <person name="Hirayama H."/>
            <person name="Takami H."/>
            <person name="Oida H."/>
            <person name="Nishi S."/>
            <person name="Shimamura S."/>
            <person name="Suzuki Y."/>
            <person name="Inagaki F."/>
            <person name="Takai K."/>
            <person name="Nealson K.H."/>
            <person name="Horikoshi K."/>
        </authorList>
    </citation>
    <scope>NUCLEOTIDE SEQUENCE</scope>
</reference>
<dbReference type="InterPro" id="IPR006073">
    <property type="entry name" value="GTP-bd"/>
</dbReference>
<dbReference type="CDD" id="cd01878">
    <property type="entry name" value="HflX"/>
    <property type="match status" value="1"/>
</dbReference>
<dbReference type="NCBIfam" id="TIGR03156">
    <property type="entry name" value="GTP_HflX"/>
    <property type="match status" value="1"/>
</dbReference>
<dbReference type="Gene3D" id="3.40.50.11060">
    <property type="entry name" value="GTPase HflX, N-terminal domain"/>
    <property type="match status" value="1"/>
</dbReference>
<dbReference type="EMBL" id="AP011682">
    <property type="protein sequence ID" value="BAL54236.1"/>
    <property type="molecule type" value="Genomic_DNA"/>
</dbReference>
<dbReference type="InterPro" id="IPR016496">
    <property type="entry name" value="GTPase_HflX"/>
</dbReference>
<dbReference type="InterPro" id="IPR025121">
    <property type="entry name" value="GTPase_HflX_N"/>
</dbReference>
<dbReference type="Gene3D" id="3.40.50.300">
    <property type="entry name" value="P-loop containing nucleotide triphosphate hydrolases"/>
    <property type="match status" value="1"/>
</dbReference>
<keyword evidence="3 6" id="KW-0547">Nucleotide-binding</keyword>
<feature type="binding site" evidence="7">
    <location>
        <begin position="264"/>
        <end position="267"/>
    </location>
    <ligand>
        <name>GTP</name>
        <dbReference type="ChEBI" id="CHEBI:37565"/>
    </ligand>
</feature>
<feature type="binding site" evidence="8">
    <location>
        <position position="244"/>
    </location>
    <ligand>
        <name>Mg(2+)</name>
        <dbReference type="ChEBI" id="CHEBI:18420"/>
    </ligand>
</feature>
<dbReference type="Pfam" id="PF01926">
    <property type="entry name" value="MMR_HSR1"/>
    <property type="match status" value="1"/>
</dbReference>
<comment type="subcellular location">
    <subcellularLocation>
        <location evidence="6">Cytoplasm</location>
    </subcellularLocation>
    <text evidence="6">May associate with membranes.</text>
</comment>
<evidence type="ECO:0000256" key="8">
    <source>
        <dbReference type="PIRSR" id="PIRSR006809-2"/>
    </source>
</evidence>
<dbReference type="PROSITE" id="PS51705">
    <property type="entry name" value="G_HFLX"/>
    <property type="match status" value="1"/>
</dbReference>
<dbReference type="InterPro" id="IPR042108">
    <property type="entry name" value="GTPase_HflX_N_sf"/>
</dbReference>
<evidence type="ECO:0000259" key="9">
    <source>
        <dbReference type="PROSITE" id="PS51705"/>
    </source>
</evidence>
<evidence type="ECO:0000256" key="1">
    <source>
        <dbReference type="ARBA" id="ARBA00022490"/>
    </source>
</evidence>
<dbReference type="HAMAP" id="MF_00900">
    <property type="entry name" value="GTPase_HflX"/>
    <property type="match status" value="1"/>
</dbReference>
<evidence type="ECO:0000256" key="2">
    <source>
        <dbReference type="ARBA" id="ARBA00022723"/>
    </source>
</evidence>
<dbReference type="GO" id="GO:0003924">
    <property type="term" value="F:GTPase activity"/>
    <property type="evidence" value="ECO:0007669"/>
    <property type="project" value="UniProtKB-UniRule"/>
</dbReference>
<dbReference type="PANTHER" id="PTHR10229:SF0">
    <property type="entry name" value="GTP-BINDING PROTEIN 6-RELATED"/>
    <property type="match status" value="1"/>
</dbReference>
<keyword evidence="1 6" id="KW-0963">Cytoplasm</keyword>
<protein>
    <recommendedName>
        <fullName evidence="6">GTPase HflX</fullName>
    </recommendedName>
    <alternativeName>
        <fullName evidence="6">GTP-binding protein HflX</fullName>
    </alternativeName>
</protein>
<dbReference type="SUPFAM" id="SSF52540">
    <property type="entry name" value="P-loop containing nucleoside triphosphate hydrolases"/>
    <property type="match status" value="1"/>
</dbReference>
<evidence type="ECO:0000256" key="7">
    <source>
        <dbReference type="PIRSR" id="PIRSR006809-1"/>
    </source>
</evidence>
<dbReference type="Gene3D" id="6.10.250.2860">
    <property type="match status" value="1"/>
</dbReference>
<dbReference type="PANTHER" id="PTHR10229">
    <property type="entry name" value="GTP-BINDING PROTEIN HFLX"/>
    <property type="match status" value="1"/>
</dbReference>
<organism evidence="10">
    <name type="scientific">uncultured Acetothermia bacterium</name>
    <dbReference type="NCBI Taxonomy" id="236499"/>
    <lineage>
        <taxon>Bacteria</taxon>
        <taxon>Candidatus Bipolaricaulota</taxon>
        <taxon>environmental samples</taxon>
    </lineage>
</organism>
<dbReference type="InterPro" id="IPR032305">
    <property type="entry name" value="GTP-bd_M"/>
</dbReference>
<comment type="function">
    <text evidence="6">GTPase that associates with the 50S ribosomal subunit and may have a role during protein synthesis or ribosome biogenesis.</text>
</comment>
<feature type="binding site" evidence="7">
    <location>
        <begin position="217"/>
        <end position="224"/>
    </location>
    <ligand>
        <name>GTP</name>
        <dbReference type="ChEBI" id="CHEBI:37565"/>
    </ligand>
</feature>
<evidence type="ECO:0000256" key="5">
    <source>
        <dbReference type="ARBA" id="ARBA00023134"/>
    </source>
</evidence>
<evidence type="ECO:0000256" key="3">
    <source>
        <dbReference type="ARBA" id="ARBA00022741"/>
    </source>
</evidence>
<evidence type="ECO:0000256" key="6">
    <source>
        <dbReference type="HAMAP-Rule" id="MF_00900"/>
    </source>
</evidence>
<dbReference type="GO" id="GO:0043022">
    <property type="term" value="F:ribosome binding"/>
    <property type="evidence" value="ECO:0007669"/>
    <property type="project" value="TreeGrafter"/>
</dbReference>
<name>H5SDK0_9BACT</name>
<dbReference type="FunFam" id="3.40.50.11060:FF:000001">
    <property type="entry name" value="GTPase HflX"/>
    <property type="match status" value="1"/>
</dbReference>
<accession>H5SDK0</accession>
<comment type="similarity">
    <text evidence="6">Belongs to the TRAFAC class OBG-HflX-like GTPase superfamily. HflX GTPase family.</text>
</comment>
<dbReference type="GO" id="GO:0005525">
    <property type="term" value="F:GTP binding"/>
    <property type="evidence" value="ECO:0007669"/>
    <property type="project" value="UniProtKB-UniRule"/>
</dbReference>
<dbReference type="GO" id="GO:0046872">
    <property type="term" value="F:metal ion binding"/>
    <property type="evidence" value="ECO:0007669"/>
    <property type="project" value="UniProtKB-KW"/>
</dbReference>
<dbReference type="Pfam" id="PF16360">
    <property type="entry name" value="GTP-bdg_M"/>
    <property type="match status" value="1"/>
</dbReference>
<proteinExistence type="inferred from homology"/>
<dbReference type="InterPro" id="IPR027417">
    <property type="entry name" value="P-loop_NTPase"/>
</dbReference>
<evidence type="ECO:0000256" key="4">
    <source>
        <dbReference type="ARBA" id="ARBA00022842"/>
    </source>
</evidence>
<feature type="binding site" evidence="8">
    <location>
        <position position="224"/>
    </location>
    <ligand>
        <name>Mg(2+)</name>
        <dbReference type="ChEBI" id="CHEBI:18420"/>
    </ligand>
</feature>
<feature type="binding site" evidence="7">
    <location>
        <begin position="242"/>
        <end position="246"/>
    </location>
    <ligand>
        <name>GTP</name>
        <dbReference type="ChEBI" id="CHEBI:37565"/>
    </ligand>
</feature>
<comment type="subunit">
    <text evidence="6">Monomer. Associates with the 50S ribosomal subunit.</text>
</comment>
<keyword evidence="2 8" id="KW-0479">Metal-binding</keyword>
<dbReference type="PRINTS" id="PR00326">
    <property type="entry name" value="GTP1OBG"/>
</dbReference>
<evidence type="ECO:0000313" key="10">
    <source>
        <dbReference type="EMBL" id="BAL54236.1"/>
    </source>
</evidence>